<evidence type="ECO:0000313" key="2">
    <source>
        <dbReference type="Proteomes" id="UP000322783"/>
    </source>
</evidence>
<gene>
    <name evidence="1" type="ORF">FZ041_12420</name>
</gene>
<evidence type="ECO:0008006" key="3">
    <source>
        <dbReference type="Google" id="ProtNLM"/>
    </source>
</evidence>
<organism evidence="1 2">
    <name type="scientific">Selenomonas caprae</name>
    <dbReference type="NCBI Taxonomy" id="2606905"/>
    <lineage>
        <taxon>Bacteria</taxon>
        <taxon>Bacillati</taxon>
        <taxon>Bacillota</taxon>
        <taxon>Negativicutes</taxon>
        <taxon>Selenomonadales</taxon>
        <taxon>Selenomonadaceae</taxon>
        <taxon>Selenomonas</taxon>
    </lineage>
</organism>
<accession>A0A5D6WGS1</accession>
<reference evidence="1 2" key="1">
    <citation type="submission" date="2019-08" db="EMBL/GenBank/DDBJ databases">
        <title>Selenomonas sp. mPRGC5 and Selenomonas sp. mPRGC8 isolated from ruminal fluid of dairy goat (Capra hircus).</title>
        <authorList>
            <person name="Poothong S."/>
            <person name="Nuengjamnong C."/>
            <person name="Tanasupawat S."/>
        </authorList>
    </citation>
    <scope>NUCLEOTIDE SEQUENCE [LARGE SCALE GENOMIC DNA]</scope>
    <source>
        <strain evidence="2">mPRGC8</strain>
    </source>
</reference>
<dbReference type="AlphaFoldDB" id="A0A5D6WGS1"/>
<dbReference type="Proteomes" id="UP000322783">
    <property type="component" value="Unassembled WGS sequence"/>
</dbReference>
<dbReference type="SUPFAM" id="SSF52540">
    <property type="entry name" value="P-loop containing nucleoside triphosphate hydrolases"/>
    <property type="match status" value="1"/>
</dbReference>
<dbReference type="EMBL" id="VTOZ01000032">
    <property type="protein sequence ID" value="TYZ27110.1"/>
    <property type="molecule type" value="Genomic_DNA"/>
</dbReference>
<dbReference type="Gene3D" id="3.40.50.300">
    <property type="entry name" value="P-loop containing nucleotide triphosphate hydrolases"/>
    <property type="match status" value="1"/>
</dbReference>
<sequence>MSKLITYSTFCQKFYHDRESVLKGVTSKHKTARYFFTILLDDDDVCDDPSYLRKIYTGESPADVYLNKMADCFEHDTVFDALQKKIKKDKLSQLAESFGVSNEKSVDAEAFINALVNQIKELVEHGGRANDVVANEYANATAVEFPVYRKKAEAKFSKIYTLLYADEEQPFYDFFVCNKIRNHRRAIENNKSVIENVTLDKLAESSPFIILVGMGGIGKSMMMRHLFLQSLKNSRTEKFPIIVTLRDFGDEFDNIYDLMWNSVHKFDKSFLKEYFCKLLEDGKCQLLLDGLDEIKEEFIDKFLHQLDEFADRYTSCQYVISTRNFLDFMNMPRFKVMDMLPFNKLQALELIDKLVYFPNEPSIKEKFRELLDKSLFRTHKEFARNPLLLTIMLMNYKFFAEIPEKRHRFYKQAYATLLRSHDNSKPVAYRRAFRSVVDPDDFTNVFSEFCAKSYRKGVYKFGQEDFEIFYDKIKSIEHIDSCRMKLRNFKYDVCHSTCLMYEEGGYYHFLHRSFQEYFFAEYYSRQSDEIIKKLGRKIDLKEGKMNIDIYALSMLYDIAPDKVEQFIILPYLKSIFDGKSGDTLYWNFMKKGYGDWEYIITDGSTLKKYGINREPSNMYTYGPDSLRMQLIIENVLKKRSKINVNINFTDNNYAKQELANGFFYGLIHIRKGGKKFYEFLRVKDGDNQEFILNRHIEFIKKIYNNSCQVIKDDNGELVKFGTFYSFDFDLAISSPELYHDFLCLWKEKVKEVYDNFKNIEKYYHRLIAKYENNTDEDDDDF</sequence>
<dbReference type="PANTHER" id="PTHR46844:SF1">
    <property type="entry name" value="SLR5058 PROTEIN"/>
    <property type="match status" value="1"/>
</dbReference>
<name>A0A5D6WGS1_9FIRM</name>
<protein>
    <recommendedName>
        <fullName evidence="3">NACHT domain-containing protein</fullName>
    </recommendedName>
</protein>
<keyword evidence="2" id="KW-1185">Reference proteome</keyword>
<dbReference type="InterPro" id="IPR027417">
    <property type="entry name" value="P-loop_NTPase"/>
</dbReference>
<dbReference type="RefSeq" id="WP_149189790.1">
    <property type="nucleotide sequence ID" value="NZ_VTOZ01000032.1"/>
</dbReference>
<evidence type="ECO:0000313" key="1">
    <source>
        <dbReference type="EMBL" id="TYZ27110.1"/>
    </source>
</evidence>
<proteinExistence type="predicted"/>
<comment type="caution">
    <text evidence="1">The sequence shown here is derived from an EMBL/GenBank/DDBJ whole genome shotgun (WGS) entry which is preliminary data.</text>
</comment>
<dbReference type="PANTHER" id="PTHR46844">
    <property type="entry name" value="SLR5058 PROTEIN"/>
    <property type="match status" value="1"/>
</dbReference>